<organism evidence="10 11">
    <name type="scientific">Deminuibacter soli</name>
    <dbReference type="NCBI Taxonomy" id="2291815"/>
    <lineage>
        <taxon>Bacteria</taxon>
        <taxon>Pseudomonadati</taxon>
        <taxon>Bacteroidota</taxon>
        <taxon>Chitinophagia</taxon>
        <taxon>Chitinophagales</taxon>
        <taxon>Chitinophagaceae</taxon>
        <taxon>Deminuibacter</taxon>
    </lineage>
</organism>
<keyword evidence="6 10" id="KW-0418">Kinase</keyword>
<dbReference type="Pfam" id="PF07568">
    <property type="entry name" value="HisKA_2"/>
    <property type="match status" value="1"/>
</dbReference>
<dbReference type="InterPro" id="IPR005467">
    <property type="entry name" value="His_kinase_dom"/>
</dbReference>
<dbReference type="Proteomes" id="UP000261284">
    <property type="component" value="Unassembled WGS sequence"/>
</dbReference>
<evidence type="ECO:0000256" key="4">
    <source>
        <dbReference type="ARBA" id="ARBA00022679"/>
    </source>
</evidence>
<dbReference type="AlphaFoldDB" id="A0A3E1NLP7"/>
<evidence type="ECO:0000256" key="6">
    <source>
        <dbReference type="ARBA" id="ARBA00022777"/>
    </source>
</evidence>
<dbReference type="OrthoDB" id="1223659at2"/>
<dbReference type="InterPro" id="IPR019734">
    <property type="entry name" value="TPR_rpt"/>
</dbReference>
<dbReference type="Pfam" id="PF02518">
    <property type="entry name" value="HATPase_c"/>
    <property type="match status" value="1"/>
</dbReference>
<evidence type="ECO:0000313" key="11">
    <source>
        <dbReference type="Proteomes" id="UP000261284"/>
    </source>
</evidence>
<accession>A0A3E1NLP7</accession>
<dbReference type="PANTHER" id="PTHR41523:SF8">
    <property type="entry name" value="ETHYLENE RESPONSE SENSOR PROTEIN"/>
    <property type="match status" value="1"/>
</dbReference>
<dbReference type="SMART" id="SM00387">
    <property type="entry name" value="HATPase_c"/>
    <property type="match status" value="1"/>
</dbReference>
<evidence type="ECO:0000256" key="3">
    <source>
        <dbReference type="ARBA" id="ARBA00022553"/>
    </source>
</evidence>
<dbReference type="InterPro" id="IPR036890">
    <property type="entry name" value="HATPase_C_sf"/>
</dbReference>
<keyword evidence="5" id="KW-0547">Nucleotide-binding</keyword>
<name>A0A3E1NLP7_9BACT</name>
<reference evidence="10 11" key="1">
    <citation type="submission" date="2018-08" db="EMBL/GenBank/DDBJ databases">
        <title>Chitinophagaceae sp. K23C18032701, a novel bacterium isolated from forest soil.</title>
        <authorList>
            <person name="Wang C."/>
        </authorList>
    </citation>
    <scope>NUCLEOTIDE SEQUENCE [LARGE SCALE GENOMIC DNA]</scope>
    <source>
        <strain evidence="10 11">K23C18032701</strain>
    </source>
</reference>
<evidence type="ECO:0000256" key="1">
    <source>
        <dbReference type="ARBA" id="ARBA00000085"/>
    </source>
</evidence>
<dbReference type="SUPFAM" id="SSF48452">
    <property type="entry name" value="TPR-like"/>
    <property type="match status" value="3"/>
</dbReference>
<dbReference type="RefSeq" id="WP_116846847.1">
    <property type="nucleotide sequence ID" value="NZ_QTJU01000002.1"/>
</dbReference>
<keyword evidence="11" id="KW-1185">Reference proteome</keyword>
<feature type="domain" description="Histidine kinase" evidence="9">
    <location>
        <begin position="571"/>
        <end position="764"/>
    </location>
</feature>
<dbReference type="Gene3D" id="1.25.40.10">
    <property type="entry name" value="Tetratricopeptide repeat domain"/>
    <property type="match status" value="1"/>
</dbReference>
<protein>
    <recommendedName>
        <fullName evidence="2">histidine kinase</fullName>
        <ecNumber evidence="2">2.7.13.3</ecNumber>
    </recommendedName>
</protein>
<dbReference type="Gene3D" id="3.30.450.20">
    <property type="entry name" value="PAS domain"/>
    <property type="match status" value="1"/>
</dbReference>
<sequence length="785" mass="89309">MLRPLLLATGLLIANILAYGQGSAGSSPEIKQLLFRVQKSGQDTNRIKALLQMGDYYLQRPGAFIDDLDSAYACFSRAQQLSNTLHSGKWQNEAMALLGSYYYETGDPEHGKSCYMHIIDQYHKSGDKELEKLYWNKLIALTSGNNKAIVPDNIQHFEDTRLLFIPVPDKIRVLDTLKNIAYAHIKEGRLDAAEKELLQVLDQYKANGVKKLTDIYELLAEVSKLETDLHKELFYKIELIKNMELTGDTARADYYYSKLALTYADLGMYDQSIAWTWKALTRLKRNGRLEDFYGDLSLIIYDLVIQGKAAEALVLLKKTMLEVPPINLAQKVDLSEGFGNCYAALKQYAKAEQYYIAMMDMFKITGFNRTYYSTNYQMVTDFIHYNQIMGNFYVTTKQYEKAGFYFGKILSLPAGSVRPLTLSKIHGQQFKVDSAMHNYLAAIGHFELHKRIDDSLYNDTKGKQIEELQIKYETEKKDKELQLKEKNIALLTNNSLVQEVSLRKANLSRDIIVISALILLAVAFTGYRFKQKHNIQLRSQQTEINNKNQKLEYLLAEQQKLVAQKEWLVREIHHRVKNNLQIVISLLNVQSSYLDNASALQAIQDSRERMQAIAIIHQKLYQPDTGTMINLKSYIQELMISLRDSFTGAEKIYFHLLLDEINMDVSQAVPVGLILNEAITNAVKYAFPGSQKGTIAITAKRLNGQEILLRIKDNGRGLPENFNPKNSNSLGIQLMQLFSQQLDGQLHIAGNNGVEVTLVFGLQQSVEGTNAFRNIPINKATTMEV</sequence>
<dbReference type="EC" id="2.7.13.3" evidence="2"/>
<keyword evidence="3" id="KW-0597">Phosphoprotein</keyword>
<gene>
    <name evidence="10" type="ORF">DXN05_08795</name>
</gene>
<dbReference type="SMART" id="SM00028">
    <property type="entry name" value="TPR"/>
    <property type="match status" value="5"/>
</dbReference>
<evidence type="ECO:0000256" key="2">
    <source>
        <dbReference type="ARBA" id="ARBA00012438"/>
    </source>
</evidence>
<evidence type="ECO:0000313" key="10">
    <source>
        <dbReference type="EMBL" id="RFM28859.1"/>
    </source>
</evidence>
<dbReference type="InterPro" id="IPR011990">
    <property type="entry name" value="TPR-like_helical_dom_sf"/>
</dbReference>
<dbReference type="GO" id="GO:0004673">
    <property type="term" value="F:protein histidine kinase activity"/>
    <property type="evidence" value="ECO:0007669"/>
    <property type="project" value="UniProtKB-EC"/>
</dbReference>
<dbReference type="PANTHER" id="PTHR41523">
    <property type="entry name" value="TWO-COMPONENT SYSTEM SENSOR PROTEIN"/>
    <property type="match status" value="1"/>
</dbReference>
<dbReference type="SUPFAM" id="SSF55874">
    <property type="entry name" value="ATPase domain of HSP90 chaperone/DNA topoisomerase II/histidine kinase"/>
    <property type="match status" value="1"/>
</dbReference>
<evidence type="ECO:0000259" key="9">
    <source>
        <dbReference type="PROSITE" id="PS50109"/>
    </source>
</evidence>
<feature type="coiled-coil region" evidence="8">
    <location>
        <begin position="530"/>
        <end position="557"/>
    </location>
</feature>
<dbReference type="InterPro" id="IPR011495">
    <property type="entry name" value="Sig_transdc_His_kin_sub2_dim/P"/>
</dbReference>
<dbReference type="PROSITE" id="PS50109">
    <property type="entry name" value="HIS_KIN"/>
    <property type="match status" value="1"/>
</dbReference>
<keyword evidence="4" id="KW-0808">Transferase</keyword>
<comment type="caution">
    <text evidence="10">The sequence shown here is derived from an EMBL/GenBank/DDBJ whole genome shotgun (WGS) entry which is preliminary data.</text>
</comment>
<keyword evidence="7" id="KW-0067">ATP-binding</keyword>
<dbReference type="EMBL" id="QTJU01000002">
    <property type="protein sequence ID" value="RFM28859.1"/>
    <property type="molecule type" value="Genomic_DNA"/>
</dbReference>
<dbReference type="GO" id="GO:0005524">
    <property type="term" value="F:ATP binding"/>
    <property type="evidence" value="ECO:0007669"/>
    <property type="project" value="UniProtKB-KW"/>
</dbReference>
<evidence type="ECO:0000256" key="7">
    <source>
        <dbReference type="ARBA" id="ARBA00022840"/>
    </source>
</evidence>
<dbReference type="Gene3D" id="3.30.565.10">
    <property type="entry name" value="Histidine kinase-like ATPase, C-terminal domain"/>
    <property type="match status" value="1"/>
</dbReference>
<dbReference type="InterPro" id="IPR003594">
    <property type="entry name" value="HATPase_dom"/>
</dbReference>
<evidence type="ECO:0000256" key="5">
    <source>
        <dbReference type="ARBA" id="ARBA00022741"/>
    </source>
</evidence>
<keyword evidence="8" id="KW-0175">Coiled coil</keyword>
<comment type="catalytic activity">
    <reaction evidence="1">
        <text>ATP + protein L-histidine = ADP + protein N-phospho-L-histidine.</text>
        <dbReference type="EC" id="2.7.13.3"/>
    </reaction>
</comment>
<evidence type="ECO:0000256" key="8">
    <source>
        <dbReference type="SAM" id="Coils"/>
    </source>
</evidence>
<proteinExistence type="predicted"/>